<gene>
    <name evidence="3" type="ORF">GJ744_008127</name>
</gene>
<dbReference type="Proteomes" id="UP000606974">
    <property type="component" value="Unassembled WGS sequence"/>
</dbReference>
<reference evidence="3" key="1">
    <citation type="submission" date="2020-02" db="EMBL/GenBank/DDBJ databases">
        <authorList>
            <person name="Palmer J.M."/>
        </authorList>
    </citation>
    <scope>NUCLEOTIDE SEQUENCE</scope>
    <source>
        <strain evidence="3">EPUS1.4</strain>
        <tissue evidence="3">Thallus</tissue>
    </source>
</reference>
<keyword evidence="2" id="KW-1133">Transmembrane helix</keyword>
<dbReference type="Gene3D" id="1.20.58.340">
    <property type="entry name" value="Magnesium transport protein CorA, transmembrane region"/>
    <property type="match status" value="1"/>
</dbReference>
<organism evidence="3 4">
    <name type="scientific">Endocarpon pusillum</name>
    <dbReference type="NCBI Taxonomy" id="364733"/>
    <lineage>
        <taxon>Eukaryota</taxon>
        <taxon>Fungi</taxon>
        <taxon>Dikarya</taxon>
        <taxon>Ascomycota</taxon>
        <taxon>Pezizomycotina</taxon>
        <taxon>Eurotiomycetes</taxon>
        <taxon>Chaetothyriomycetidae</taxon>
        <taxon>Verrucariales</taxon>
        <taxon>Verrucariaceae</taxon>
        <taxon>Endocarpon</taxon>
    </lineage>
</organism>
<keyword evidence="2" id="KW-0812">Transmembrane</keyword>
<dbReference type="EMBL" id="JAACFV010000042">
    <property type="protein sequence ID" value="KAF7509404.1"/>
    <property type="molecule type" value="Genomic_DNA"/>
</dbReference>
<evidence type="ECO:0000256" key="1">
    <source>
        <dbReference type="SAM" id="MobiDB-lite"/>
    </source>
</evidence>
<dbReference type="AlphaFoldDB" id="A0A8H7AL59"/>
<feature type="compositionally biased region" description="Polar residues" evidence="1">
    <location>
        <begin position="21"/>
        <end position="31"/>
    </location>
</feature>
<protein>
    <submittedName>
        <fullName evidence="3">Uncharacterized protein</fullName>
    </submittedName>
</protein>
<feature type="region of interest" description="Disordered" evidence="1">
    <location>
        <begin position="1"/>
        <end position="31"/>
    </location>
</feature>
<accession>A0A8H7AL59</accession>
<comment type="caution">
    <text evidence="3">The sequence shown here is derived from an EMBL/GenBank/DDBJ whole genome shotgun (WGS) entry which is preliminary data.</text>
</comment>
<feature type="transmembrane region" description="Helical" evidence="2">
    <location>
        <begin position="522"/>
        <end position="541"/>
    </location>
</feature>
<evidence type="ECO:0000256" key="2">
    <source>
        <dbReference type="SAM" id="Phobius"/>
    </source>
</evidence>
<keyword evidence="4" id="KW-1185">Reference proteome</keyword>
<name>A0A8H7AL59_9EURO</name>
<keyword evidence="2" id="KW-0472">Membrane</keyword>
<proteinExistence type="predicted"/>
<evidence type="ECO:0000313" key="3">
    <source>
        <dbReference type="EMBL" id="KAF7509404.1"/>
    </source>
</evidence>
<dbReference type="OrthoDB" id="5428055at2759"/>
<sequence length="563" mass="64467">MAPHSPTEQRLYHNPCHSGQKDATSPQTLPSSHSITIDLPLVVSDQPLVDNRELERFFSSKYAWSLHPPCLNWQPLRTFLAKLDLEKPRRLSSPASAVSRCLLHRIFSSQGDEEHLQASAGAEHRGSESTLRGASHGPYCFERKIYTDRELLQRLGPNRAASSVERTIFFTANMTPLYAAAIAVRDEDMYQGFLKGYLQCHVAGEVVFNAFQNPHTVRECVDWPRHVNPKSAFNFEFHMSYVALRKAGAGADPRGVRAHISMIEPLEVEVGLAEELICYDAQISFMIVGKGNDCWKAYCNVDSWFGSEKDVDAYLANDEDGPSGGARLASDLCLNPKEYFLLILSQRFRQTGMEWGNLCDVLMARTDTYESRYLQTIDTADLCDDQAMSRTRSYSKAASMLRQYHDTLSTTLDRLQDFLDRNEDIFKDQKNFQDQCGCYFRTIDIEFTHLSRWRRRLHERMQRFDMMRDGLLNVSVLRESRRSTQQASDIGILTKVTVAYLPWSLASGIFGLSSLPTERTVWLWWTIVSVILGCTTFYFAFFHGKSMFYLLPRNRQAAHRKCR</sequence>
<evidence type="ECO:0000313" key="4">
    <source>
        <dbReference type="Proteomes" id="UP000606974"/>
    </source>
</evidence>